<keyword evidence="1" id="KW-0472">Membrane</keyword>
<evidence type="ECO:0000313" key="3">
    <source>
        <dbReference type="Proteomes" id="UP000253845"/>
    </source>
</evidence>
<dbReference type="VEuPathDB" id="FungiDB:M747DRAFT_329417"/>
<accession>A0A370C615</accession>
<name>A0A370C615_ASPNG</name>
<evidence type="ECO:0000313" key="2">
    <source>
        <dbReference type="EMBL" id="RDH23268.1"/>
    </source>
</evidence>
<reference evidence="2 3" key="1">
    <citation type="submission" date="2018-07" db="EMBL/GenBank/DDBJ databases">
        <title>Section-level genome sequencing of Aspergillus section Nigri to investigate inter- and intra-species variation.</title>
        <authorList>
            <consortium name="DOE Joint Genome Institute"/>
            <person name="Vesth T.C."/>
            <person name="Nybo J.L."/>
            <person name="Theobald S."/>
            <person name="Frisvad J.C."/>
            <person name="Larsen T.O."/>
            <person name="Nielsen K.F."/>
            <person name="Hoof J.B."/>
            <person name="Brandl J."/>
            <person name="Salamov A."/>
            <person name="Riley R."/>
            <person name="Gladden J.M."/>
            <person name="Phatale P."/>
            <person name="Nielsen M.T."/>
            <person name="Lyhne E.K."/>
            <person name="Kogle M.E."/>
            <person name="Strasser K."/>
            <person name="McDonnell E."/>
            <person name="Barry K."/>
            <person name="Clum A."/>
            <person name="Chen C."/>
            <person name="Nolan M."/>
            <person name="Sandor L."/>
            <person name="Kuo A."/>
            <person name="Lipzen A."/>
            <person name="Hainaut M."/>
            <person name="Drula E."/>
            <person name="Tsang A."/>
            <person name="Magnuson J.K."/>
            <person name="Henrissat B."/>
            <person name="Wiebenga A."/>
            <person name="Simmons B.A."/>
            <person name="Makela M.R."/>
            <person name="De vries R.P."/>
            <person name="Grigoriev I.V."/>
            <person name="Mortensen U.H."/>
            <person name="Baker S.E."/>
            <person name="Andersen M.R."/>
        </authorList>
    </citation>
    <scope>NUCLEOTIDE SEQUENCE [LARGE SCALE GENOMIC DNA]</scope>
    <source>
        <strain evidence="2 3">ATCC 13496</strain>
    </source>
</reference>
<evidence type="ECO:0000256" key="1">
    <source>
        <dbReference type="SAM" id="Phobius"/>
    </source>
</evidence>
<keyword evidence="1" id="KW-1133">Transmembrane helix</keyword>
<keyword evidence="1" id="KW-0812">Transmembrane</keyword>
<gene>
    <name evidence="2" type="ORF">M747DRAFT_329417</name>
</gene>
<organism evidence="2 3">
    <name type="scientific">Aspergillus niger ATCC 13496</name>
    <dbReference type="NCBI Taxonomy" id="1353008"/>
    <lineage>
        <taxon>Eukaryota</taxon>
        <taxon>Fungi</taxon>
        <taxon>Dikarya</taxon>
        <taxon>Ascomycota</taxon>
        <taxon>Pezizomycotina</taxon>
        <taxon>Eurotiomycetes</taxon>
        <taxon>Eurotiomycetidae</taxon>
        <taxon>Eurotiales</taxon>
        <taxon>Aspergillaceae</taxon>
        <taxon>Aspergillus</taxon>
        <taxon>Aspergillus subgen. Circumdati</taxon>
    </lineage>
</organism>
<dbReference type="Proteomes" id="UP000253845">
    <property type="component" value="Unassembled WGS sequence"/>
</dbReference>
<dbReference type="AlphaFoldDB" id="A0A370C615"/>
<dbReference type="EMBL" id="KZ851905">
    <property type="protein sequence ID" value="RDH23268.1"/>
    <property type="molecule type" value="Genomic_DNA"/>
</dbReference>
<protein>
    <submittedName>
        <fullName evidence="2">Uncharacterized protein</fullName>
    </submittedName>
</protein>
<proteinExistence type="predicted"/>
<feature type="transmembrane region" description="Helical" evidence="1">
    <location>
        <begin position="90"/>
        <end position="108"/>
    </location>
</feature>
<sequence length="126" mass="14429">MISTTIQSLCETISYYLIPSPEWSPFWDSLYDGLGTCMIVWIQLYFFGMSNNITIQLTGFIAMHLVTFPIVAWHAYYGDGWTEEAVDRCLGIVPVLVLDVVTVWFLYWRRGEKKSALGPLSISAYQ</sequence>
<feature type="transmembrane region" description="Helical" evidence="1">
    <location>
        <begin position="59"/>
        <end position="78"/>
    </location>
</feature>